<reference evidence="1" key="2">
    <citation type="journal article" date="2000" name="Genome Res.">
        <title>Normalization and subtraction of cap-trapper-selected cDNAs to prepare full-length cDNA libraries for rapid discovery of new genes.</title>
        <authorList>
            <person name="Carninci P."/>
            <person name="Shibata Y."/>
            <person name="Hayatsu N."/>
            <person name="Sugahara Y."/>
            <person name="Shibata K."/>
            <person name="Itoh M."/>
            <person name="Konno H."/>
            <person name="Okazaki Y."/>
            <person name="Muramatsu M."/>
            <person name="Hayashizaki Y."/>
        </authorList>
    </citation>
    <scope>NUCLEOTIDE SEQUENCE</scope>
    <source>
        <strain evidence="1">C57BL/6J</strain>
        <tissue evidence="1">Embryonic body between diaphragm region and neck</tissue>
    </source>
</reference>
<dbReference type="EMBL" id="AK137058">
    <property type="protein sequence ID" value="BAE23222.1"/>
    <property type="molecule type" value="mRNA"/>
</dbReference>
<reference evidence="1" key="7">
    <citation type="journal article" date="2005" name="Science">
        <title>The Transcriptional Landscape of the Mammalian Genome.</title>
        <authorList>
            <consortium name="The FANTOM Consortium"/>
            <consortium name="Riken Genome Exploration Research Group and Genome Science Group (Genome Network Project Core Group)"/>
        </authorList>
    </citation>
    <scope>NUCLEOTIDE SEQUENCE</scope>
    <source>
        <strain evidence="1">C57BL/6J</strain>
        <tissue evidence="1">Embryonic body between diaphragm region and neck</tissue>
    </source>
</reference>
<reference evidence="1" key="4">
    <citation type="journal article" date="2001" name="Nature">
        <title>Functional annotation of a full-length mouse cDNA collection.</title>
        <authorList>
            <consortium name="The RIKEN Genome Exploration Research Group Phase II Team and the FANTOM Consortium"/>
        </authorList>
    </citation>
    <scope>NUCLEOTIDE SEQUENCE</scope>
    <source>
        <strain evidence="1">C57BL/6J</strain>
        <tissue evidence="1">Embryonic body between diaphragm region and neck</tissue>
    </source>
</reference>
<reference evidence="1" key="5">
    <citation type="journal article" date="2002" name="Nature">
        <title>Analysis of the mouse transcriptome based on functional annotation of 60,770 full-length cDNAs.</title>
        <authorList>
            <consortium name="The FANTOM Consortium and the RIKEN Genome Exploration Research Group Phase I and II Team"/>
        </authorList>
    </citation>
    <scope>NUCLEOTIDE SEQUENCE</scope>
    <source>
        <strain evidence="1">C57BL/6J</strain>
        <tissue evidence="1">Embryonic body between diaphragm region and neck</tissue>
    </source>
</reference>
<reference evidence="1" key="8">
    <citation type="journal article" date="2005" name="Science">
        <title>Antisense Transcription in the Mammalian Transcriptome.</title>
        <authorList>
            <consortium name="RIKEN Genome Exploration Research Group and Genome Science Group (Genome Network Project Core Group) and the FANTOM Consortium"/>
        </authorList>
    </citation>
    <scope>NUCLEOTIDE SEQUENCE</scope>
    <source>
        <strain evidence="1">C57BL/6J</strain>
        <tissue evidence="1">Embryonic body between diaphragm region and neck</tissue>
    </source>
</reference>
<dbReference type="AGR" id="MGI:2158560"/>
<accession>Q3UVP7</accession>
<gene>
    <name evidence="2" type="primary">Cep63</name>
</gene>
<evidence type="ECO:0000313" key="1">
    <source>
        <dbReference type="EMBL" id="BAE23222.1"/>
    </source>
</evidence>
<reference evidence="1" key="3">
    <citation type="journal article" date="2000" name="Genome Res.">
        <title>RIKEN integrated sequence analysis (RISA) system--384-format sequencing pipeline with 384 multicapillary sequencer.</title>
        <authorList>
            <person name="Shibata K."/>
            <person name="Itoh M."/>
            <person name="Aizawa K."/>
            <person name="Nagaoka S."/>
            <person name="Sasaki N."/>
            <person name="Carninci P."/>
            <person name="Konno H."/>
            <person name="Akiyama J."/>
            <person name="Nishi K."/>
            <person name="Kitsunai T."/>
            <person name="Tashiro H."/>
            <person name="Itoh M."/>
            <person name="Sumi N."/>
            <person name="Ishii Y."/>
            <person name="Nakamura S."/>
            <person name="Hazama M."/>
            <person name="Nishine T."/>
            <person name="Harada A."/>
            <person name="Yamamoto R."/>
            <person name="Matsumoto H."/>
            <person name="Sakaguchi S."/>
            <person name="Ikegami T."/>
            <person name="Kashiwagi K."/>
            <person name="Fujiwake S."/>
            <person name="Inoue K."/>
            <person name="Togawa Y."/>
            <person name="Izawa M."/>
            <person name="Ohara E."/>
            <person name="Watahiki M."/>
            <person name="Yoneda Y."/>
            <person name="Ishikawa T."/>
            <person name="Ozawa K."/>
            <person name="Tanaka T."/>
            <person name="Matsuura S."/>
            <person name="Kawai J."/>
            <person name="Okazaki Y."/>
            <person name="Muramatsu M."/>
            <person name="Inoue Y."/>
            <person name="Kira A."/>
            <person name="Hayashizaki Y."/>
        </authorList>
    </citation>
    <scope>NUCLEOTIDE SEQUENCE</scope>
    <source>
        <strain evidence="1">C57BL/6J</strain>
        <tissue evidence="1">Embryonic body between diaphragm region and neck</tissue>
    </source>
</reference>
<dbReference type="AlphaFoldDB" id="Q3UVP7"/>
<sequence>MDRGEQGSRQLRRIGATPVQKWTVQSGQGEGTCWTCQLKDPAPPILPARGSFPSARKHPGILLFKRNRKSAHLLHIFASLWQTFLEIGGCGDGFWVVSSF</sequence>
<evidence type="ECO:0000313" key="2">
    <source>
        <dbReference type="MGI" id="MGI:2158560"/>
    </source>
</evidence>
<name>Q3UVP7_MOUSE</name>
<organism evidence="1">
    <name type="scientific">Mus musculus</name>
    <name type="common">Mouse</name>
    <dbReference type="NCBI Taxonomy" id="10090"/>
    <lineage>
        <taxon>Eukaryota</taxon>
        <taxon>Metazoa</taxon>
        <taxon>Chordata</taxon>
        <taxon>Craniata</taxon>
        <taxon>Vertebrata</taxon>
        <taxon>Euteleostomi</taxon>
        <taxon>Mammalia</taxon>
        <taxon>Eutheria</taxon>
        <taxon>Euarchontoglires</taxon>
        <taxon>Glires</taxon>
        <taxon>Rodentia</taxon>
        <taxon>Myomorpha</taxon>
        <taxon>Muroidea</taxon>
        <taxon>Muridae</taxon>
        <taxon>Murinae</taxon>
        <taxon>Mus</taxon>
        <taxon>Mus</taxon>
    </lineage>
</organism>
<reference evidence="1" key="6">
    <citation type="submission" date="2004-03" db="EMBL/GenBank/DDBJ databases">
        <authorList>
            <person name="Arakawa T."/>
            <person name="Carninci P."/>
            <person name="Fukuda S."/>
            <person name="Hashizume W."/>
            <person name="Hayashida K."/>
            <person name="Hori F."/>
            <person name="Iida J."/>
            <person name="Imamura K."/>
            <person name="Imotani K."/>
            <person name="Itoh M."/>
            <person name="Kanagawa S."/>
            <person name="Kawai J."/>
            <person name="Kojima M."/>
            <person name="Konno H."/>
            <person name="Murata M."/>
            <person name="Nakamura M."/>
            <person name="Ninomiya N."/>
            <person name="Nishiyori H."/>
            <person name="Nomura K."/>
            <person name="Ohno M."/>
            <person name="Sakazume N."/>
            <person name="Sano H."/>
            <person name="Sasaki D."/>
            <person name="Shibata K."/>
            <person name="Shiraki T."/>
            <person name="Tagami M."/>
            <person name="Tagami Y."/>
            <person name="Waki K."/>
            <person name="Watahiki A."/>
            <person name="Muramatsu M."/>
            <person name="Hayashizaki Y."/>
        </authorList>
    </citation>
    <scope>NUCLEOTIDE SEQUENCE</scope>
    <source>
        <strain evidence="1">C57BL/6J</strain>
        <tissue evidence="1">Embryonic body between diaphragm region and neck</tissue>
    </source>
</reference>
<dbReference type="MGI" id="MGI:2158560">
    <property type="gene designation" value="Cep63"/>
</dbReference>
<protein>
    <submittedName>
        <fullName evidence="1">Uncharacterized protein</fullName>
    </submittedName>
</protein>
<proteinExistence type="evidence at transcript level"/>
<reference evidence="1" key="1">
    <citation type="journal article" date="1999" name="Methods Enzymol.">
        <title>High-efficiency full-length cDNA cloning.</title>
        <authorList>
            <person name="Carninci P."/>
            <person name="Hayashizaki Y."/>
        </authorList>
    </citation>
    <scope>NUCLEOTIDE SEQUENCE</scope>
    <source>
        <strain evidence="1">C57BL/6J</strain>
        <tissue evidence="1">Embryonic body between diaphragm region and neck</tissue>
    </source>
</reference>